<feature type="compositionally biased region" description="Polar residues" evidence="1">
    <location>
        <begin position="22"/>
        <end position="31"/>
    </location>
</feature>
<evidence type="ECO:0000313" key="2">
    <source>
        <dbReference type="EMBL" id="CAL1567443.1"/>
    </source>
</evidence>
<dbReference type="EMBL" id="OZ035823">
    <property type="protein sequence ID" value="CAL1567443.1"/>
    <property type="molecule type" value="Genomic_DNA"/>
</dbReference>
<accession>A0AAV2ITM7</accession>
<organism evidence="2 3">
    <name type="scientific">Knipowitschia caucasica</name>
    <name type="common">Caucasian dwarf goby</name>
    <name type="synonym">Pomatoschistus caucasicus</name>
    <dbReference type="NCBI Taxonomy" id="637954"/>
    <lineage>
        <taxon>Eukaryota</taxon>
        <taxon>Metazoa</taxon>
        <taxon>Chordata</taxon>
        <taxon>Craniata</taxon>
        <taxon>Vertebrata</taxon>
        <taxon>Euteleostomi</taxon>
        <taxon>Actinopterygii</taxon>
        <taxon>Neopterygii</taxon>
        <taxon>Teleostei</taxon>
        <taxon>Neoteleostei</taxon>
        <taxon>Acanthomorphata</taxon>
        <taxon>Gobiaria</taxon>
        <taxon>Gobiiformes</taxon>
        <taxon>Gobioidei</taxon>
        <taxon>Gobiidae</taxon>
        <taxon>Gobiinae</taxon>
        <taxon>Knipowitschia</taxon>
    </lineage>
</organism>
<name>A0AAV2ITM7_KNICA</name>
<evidence type="ECO:0000313" key="3">
    <source>
        <dbReference type="Proteomes" id="UP001497482"/>
    </source>
</evidence>
<dbReference type="Proteomes" id="UP001497482">
    <property type="component" value="Chromosome 1"/>
</dbReference>
<sequence>MMDDAFRPKHHINPAPDPAPQGRSTFSSEPWQPTGKEEVGEEEEECAEKAPETTPSDIITDRGLMLEEALEVGNGCRAVQEEKTAMFLRRERMS</sequence>
<reference evidence="2 3" key="1">
    <citation type="submission" date="2024-04" db="EMBL/GenBank/DDBJ databases">
        <authorList>
            <person name="Waldvogel A.-M."/>
            <person name="Schoenle A."/>
        </authorList>
    </citation>
    <scope>NUCLEOTIDE SEQUENCE [LARGE SCALE GENOMIC DNA]</scope>
</reference>
<dbReference type="AlphaFoldDB" id="A0AAV2ITM7"/>
<evidence type="ECO:0000256" key="1">
    <source>
        <dbReference type="SAM" id="MobiDB-lite"/>
    </source>
</evidence>
<proteinExistence type="predicted"/>
<feature type="region of interest" description="Disordered" evidence="1">
    <location>
        <begin position="1"/>
        <end position="59"/>
    </location>
</feature>
<keyword evidence="3" id="KW-1185">Reference proteome</keyword>
<protein>
    <submittedName>
        <fullName evidence="2">Uncharacterized protein</fullName>
    </submittedName>
</protein>
<gene>
    <name evidence="2" type="ORF">KC01_LOCUS251</name>
</gene>